<protein>
    <submittedName>
        <fullName evidence="1">Uncharacterized protein</fullName>
    </submittedName>
</protein>
<dbReference type="AlphaFoldDB" id="A0A329M5D7"/>
<dbReference type="Proteomes" id="UP000250369">
    <property type="component" value="Unassembled WGS sequence"/>
</dbReference>
<dbReference type="Gene3D" id="3.20.20.70">
    <property type="entry name" value="Aldolase class I"/>
    <property type="match status" value="1"/>
</dbReference>
<dbReference type="EMBL" id="QMFB01000026">
    <property type="protein sequence ID" value="RAV14396.1"/>
    <property type="molecule type" value="Genomic_DNA"/>
</dbReference>
<comment type="caution">
    <text evidence="1">The sequence shown here is derived from an EMBL/GenBank/DDBJ whole genome shotgun (WGS) entry which is preliminary data.</text>
</comment>
<sequence>MSGGKAFRIRLRLPQTNTGIDAFVQVTNRLAAAEESDDVWIARASIILDAFPQMSFGLYECPYPYKRLMSEKLIAWCARSGRFSFLKDTCCDPATLQERLRLCAGSGLQLFNANRRRFCKASGSGMPGSAA</sequence>
<name>A0A329M5D7_9BACL</name>
<reference evidence="1 2" key="1">
    <citation type="journal article" date="2009" name="Int. J. Syst. Evol. Microbiol.">
        <title>Paenibacillus contaminans sp. nov., isolated from a contaminated laboratory plate.</title>
        <authorList>
            <person name="Chou J.H."/>
            <person name="Lee J.H."/>
            <person name="Lin M.C."/>
            <person name="Chang P.S."/>
            <person name="Arun A.B."/>
            <person name="Young C.C."/>
            <person name="Chen W.M."/>
        </authorList>
    </citation>
    <scope>NUCLEOTIDE SEQUENCE [LARGE SCALE GENOMIC DNA]</scope>
    <source>
        <strain evidence="1 2">CKOBP-6</strain>
    </source>
</reference>
<keyword evidence="2" id="KW-1185">Reference proteome</keyword>
<accession>A0A329M5D7</accession>
<dbReference type="InterPro" id="IPR013785">
    <property type="entry name" value="Aldolase_TIM"/>
</dbReference>
<evidence type="ECO:0000313" key="1">
    <source>
        <dbReference type="EMBL" id="RAV14396.1"/>
    </source>
</evidence>
<dbReference type="SUPFAM" id="SSF51569">
    <property type="entry name" value="Aldolase"/>
    <property type="match status" value="1"/>
</dbReference>
<proteinExistence type="predicted"/>
<organism evidence="1 2">
    <name type="scientific">Paenibacillus contaminans</name>
    <dbReference type="NCBI Taxonomy" id="450362"/>
    <lineage>
        <taxon>Bacteria</taxon>
        <taxon>Bacillati</taxon>
        <taxon>Bacillota</taxon>
        <taxon>Bacilli</taxon>
        <taxon>Bacillales</taxon>
        <taxon>Paenibacillaceae</taxon>
        <taxon>Paenibacillus</taxon>
    </lineage>
</organism>
<evidence type="ECO:0000313" key="2">
    <source>
        <dbReference type="Proteomes" id="UP000250369"/>
    </source>
</evidence>
<gene>
    <name evidence="1" type="ORF">DQG23_31370</name>
</gene>